<reference evidence="2 3" key="1">
    <citation type="submission" date="2020-08" db="EMBL/GenBank/DDBJ databases">
        <title>A Genomic Blueprint of the Chicken Gut Microbiome.</title>
        <authorList>
            <person name="Gilroy R."/>
            <person name="Ravi A."/>
            <person name="Getino M."/>
            <person name="Pursley I."/>
            <person name="Horton D.L."/>
            <person name="Alikhan N.-F."/>
            <person name="Baker D."/>
            <person name="Gharbi K."/>
            <person name="Hall N."/>
            <person name="Watson M."/>
            <person name="Adriaenssens E.M."/>
            <person name="Foster-Nyarko E."/>
            <person name="Jarju S."/>
            <person name="Secka A."/>
            <person name="Antonio M."/>
            <person name="Oren A."/>
            <person name="Chaudhuri R."/>
            <person name="La Ragione R.M."/>
            <person name="Hildebrand F."/>
            <person name="Pallen M.J."/>
        </authorList>
    </citation>
    <scope>NUCLEOTIDE SEQUENCE [LARGE SCALE GENOMIC DNA]</scope>
    <source>
        <strain evidence="2 3">Sa4CUA7</strain>
    </source>
</reference>
<dbReference type="Pfam" id="PF02720">
    <property type="entry name" value="DUF222"/>
    <property type="match status" value="1"/>
</dbReference>
<comment type="caution">
    <text evidence="2">The sequence shown here is derived from an EMBL/GenBank/DDBJ whole genome shotgun (WGS) entry which is preliminary data.</text>
</comment>
<feature type="domain" description="DUF222" evidence="1">
    <location>
        <begin position="33"/>
        <end position="370"/>
    </location>
</feature>
<gene>
    <name evidence="2" type="ORF">H9651_10900</name>
</gene>
<proteinExistence type="predicted"/>
<evidence type="ECO:0000259" key="1">
    <source>
        <dbReference type="Pfam" id="PF02720"/>
    </source>
</evidence>
<accession>A0ABR8S3T4</accession>
<name>A0ABR8S3T4_9MICO</name>
<dbReference type="RefSeq" id="WP_191719354.1">
    <property type="nucleotide sequence ID" value="NZ_JACSQP010000006.1"/>
</dbReference>
<dbReference type="InterPro" id="IPR003870">
    <property type="entry name" value="DUF222"/>
</dbReference>
<dbReference type="EMBL" id="JACSQP010000006">
    <property type="protein sequence ID" value="MBD7958147.1"/>
    <property type="molecule type" value="Genomic_DNA"/>
</dbReference>
<sequence>MQNSTSLPSDEAAARAIDRIAEVLPDLIGVREQVARLQALEARLLAQTDGIVADWVADAGLQRRSEAEMPHRIAATEIAAAWRVSDRTVQRQMGEAATLVTDYPGTLASLEAGRISLAHVRVIVANGAIIATHELRAEYEDAVLPYAETEAATRLAPICRRRAEWYADVTLDERHQQARQRRTVSVTDLDDGMAELIAVLPATLAHGAYDRISQIARLAQATPSACGESLFPEADPRFAVDGTPQAEADGTPAAADTRTLNEVRADVLADLLLTGLPSSVTVPDGGLHAIHATVQVTVPVLTLIGEAAADPFDATMLAGHGPIDTATAAALAAIAPGWDRILTHPITGSILAVDRYRPSEQMRRHLRARDEHCRFPACRVPARRCDIDHNIDYADGGPTDTRYLSHFCRRHHTTKHHSPWRVRQLARGVLEWTSPTGRVYIDRPVSEVAFATFPAEAGAICTPAFDPAPF</sequence>
<dbReference type="CDD" id="cd00085">
    <property type="entry name" value="HNHc"/>
    <property type="match status" value="1"/>
</dbReference>
<protein>
    <submittedName>
        <fullName evidence="2">DUF222 domain-containing protein</fullName>
    </submittedName>
</protein>
<dbReference type="InterPro" id="IPR003615">
    <property type="entry name" value="HNH_nuc"/>
</dbReference>
<evidence type="ECO:0000313" key="3">
    <source>
        <dbReference type="Proteomes" id="UP000648352"/>
    </source>
</evidence>
<organism evidence="2 3">
    <name type="scientific">Microbacterium pullorum</name>
    <dbReference type="NCBI Taxonomy" id="2762236"/>
    <lineage>
        <taxon>Bacteria</taxon>
        <taxon>Bacillati</taxon>
        <taxon>Actinomycetota</taxon>
        <taxon>Actinomycetes</taxon>
        <taxon>Micrococcales</taxon>
        <taxon>Microbacteriaceae</taxon>
        <taxon>Microbacterium</taxon>
    </lineage>
</organism>
<dbReference type="Proteomes" id="UP000648352">
    <property type="component" value="Unassembled WGS sequence"/>
</dbReference>
<evidence type="ECO:0000313" key="2">
    <source>
        <dbReference type="EMBL" id="MBD7958147.1"/>
    </source>
</evidence>
<keyword evidence="3" id="KW-1185">Reference proteome</keyword>